<evidence type="ECO:0000313" key="2">
    <source>
        <dbReference type="Ensembl" id="ENSPEMP00000036058.1"/>
    </source>
</evidence>
<dbReference type="Ensembl" id="ENSPEMT00000013815.2">
    <property type="protein sequence ID" value="ENSPEMP00000036058.1"/>
    <property type="gene ID" value="ENSPEMG00000010876.2"/>
</dbReference>
<keyword evidence="3" id="KW-1185">Reference proteome</keyword>
<protein>
    <recommendedName>
        <fullName evidence="1">Histone H2A</fullName>
    </recommendedName>
</protein>
<proteinExistence type="inferred from homology"/>
<comment type="subunit">
    <text evidence="1">The nucleosome is a histone octamer containing two molecules each of H2A, H2B, H3 and H4 assembled in one H3-H4 heterotetramer and two H2A-H2B heterodimers. The octamer wraps approximately 147 bp of DNA.</text>
</comment>
<name>A0A8C8W5K7_PERMB</name>
<dbReference type="GO" id="GO:0000786">
    <property type="term" value="C:nucleosome"/>
    <property type="evidence" value="ECO:0007669"/>
    <property type="project" value="UniProtKB-KW"/>
</dbReference>
<reference evidence="2 3" key="1">
    <citation type="submission" date="2018-10" db="EMBL/GenBank/DDBJ databases">
        <title>Improved assembly of the deer mouse Peromyscus maniculatus genome.</title>
        <authorList>
            <person name="Lassance J.-M."/>
            <person name="Hoekstra H.E."/>
        </authorList>
    </citation>
    <scope>NUCLEOTIDE SEQUENCE [LARGE SCALE GENOMIC DNA]</scope>
</reference>
<dbReference type="SMART" id="SM00414">
    <property type="entry name" value="H2A"/>
    <property type="match status" value="1"/>
</dbReference>
<dbReference type="GO" id="GO:0030527">
    <property type="term" value="F:structural constituent of chromatin"/>
    <property type="evidence" value="ECO:0007669"/>
    <property type="project" value="InterPro"/>
</dbReference>
<reference evidence="2" key="3">
    <citation type="submission" date="2025-09" db="UniProtKB">
        <authorList>
            <consortium name="Ensembl"/>
        </authorList>
    </citation>
    <scope>IDENTIFICATION</scope>
</reference>
<dbReference type="InterPro" id="IPR009072">
    <property type="entry name" value="Histone-fold"/>
</dbReference>
<keyword evidence="1" id="KW-0238">DNA-binding</keyword>
<dbReference type="GO" id="GO:0005634">
    <property type="term" value="C:nucleus"/>
    <property type="evidence" value="ECO:0007669"/>
    <property type="project" value="UniProtKB-SubCell"/>
</dbReference>
<sequence>MSKVMRKQNISRSRRAQLQFSVSLVDHFLREGNFSQHLSASPSGFLAGVLESLTSNILDLTSKEAHSSGKKLIGSEHVSQALQNNEELHQFLKDDNQSMVEKTPEPDKN</sequence>
<evidence type="ECO:0000313" key="3">
    <source>
        <dbReference type="Proteomes" id="UP000694547"/>
    </source>
</evidence>
<dbReference type="GO" id="GO:0003677">
    <property type="term" value="F:DNA binding"/>
    <property type="evidence" value="ECO:0007669"/>
    <property type="project" value="UniProtKB-KW"/>
</dbReference>
<keyword evidence="1" id="KW-0539">Nucleus</keyword>
<dbReference type="InterPro" id="IPR002119">
    <property type="entry name" value="Histone_H2A"/>
</dbReference>
<dbReference type="PRINTS" id="PR00620">
    <property type="entry name" value="HISTONEH2A"/>
</dbReference>
<dbReference type="Proteomes" id="UP000694547">
    <property type="component" value="Chromosome X"/>
</dbReference>
<dbReference type="CDD" id="cd00074">
    <property type="entry name" value="HFD_H2A"/>
    <property type="match status" value="1"/>
</dbReference>
<keyword evidence="1" id="KW-0544">Nucleosome core</keyword>
<dbReference type="PANTHER" id="PTHR23430">
    <property type="entry name" value="HISTONE H2A"/>
    <property type="match status" value="1"/>
</dbReference>
<dbReference type="SUPFAM" id="SSF47113">
    <property type="entry name" value="Histone-fold"/>
    <property type="match status" value="1"/>
</dbReference>
<accession>A0A8C8W5K7</accession>
<organism evidence="2 3">
    <name type="scientific">Peromyscus maniculatus bairdii</name>
    <name type="common">Prairie deer mouse</name>
    <dbReference type="NCBI Taxonomy" id="230844"/>
    <lineage>
        <taxon>Eukaryota</taxon>
        <taxon>Metazoa</taxon>
        <taxon>Chordata</taxon>
        <taxon>Craniata</taxon>
        <taxon>Vertebrata</taxon>
        <taxon>Euteleostomi</taxon>
        <taxon>Mammalia</taxon>
        <taxon>Eutheria</taxon>
        <taxon>Euarchontoglires</taxon>
        <taxon>Glires</taxon>
        <taxon>Rodentia</taxon>
        <taxon>Myomorpha</taxon>
        <taxon>Muroidea</taxon>
        <taxon>Cricetidae</taxon>
        <taxon>Neotominae</taxon>
        <taxon>Peromyscus</taxon>
    </lineage>
</organism>
<evidence type="ECO:0000256" key="1">
    <source>
        <dbReference type="RuleBase" id="RU003767"/>
    </source>
</evidence>
<dbReference type="AlphaFoldDB" id="A0A8C8W5K7"/>
<keyword evidence="1" id="KW-0158">Chromosome</keyword>
<dbReference type="GeneTree" id="ENSGT00940000162492"/>
<comment type="subcellular location">
    <subcellularLocation>
        <location evidence="1">Nucleus</location>
    </subcellularLocation>
</comment>
<dbReference type="GO" id="GO:0046982">
    <property type="term" value="F:protein heterodimerization activity"/>
    <property type="evidence" value="ECO:0007669"/>
    <property type="project" value="InterPro"/>
</dbReference>
<comment type="similarity">
    <text evidence="1">Belongs to the histone H2A family.</text>
</comment>
<dbReference type="Gene3D" id="1.10.20.10">
    <property type="entry name" value="Histone, subunit A"/>
    <property type="match status" value="1"/>
</dbReference>
<reference evidence="2" key="2">
    <citation type="submission" date="2025-08" db="UniProtKB">
        <authorList>
            <consortium name="Ensembl"/>
        </authorList>
    </citation>
    <scope>IDENTIFICATION</scope>
</reference>